<name>A0A147JSG9_HADYE</name>
<accession>A0A147JSG9</accession>
<dbReference type="InterPro" id="IPR019216">
    <property type="entry name" value="DUF2116_treble_clef"/>
</dbReference>
<organism evidence="2 3">
    <name type="scientific">Hadarchaeum yellowstonense</name>
    <dbReference type="NCBI Taxonomy" id="1776334"/>
    <lineage>
        <taxon>Archaea</taxon>
        <taxon>Methanobacteriati</taxon>
        <taxon>Candidatus Hadarchaeota</taxon>
        <taxon>Candidatus Hadarchaeia</taxon>
        <taxon>Candidatus Hadarchaeales</taxon>
        <taxon>Candidatus Hadarchaeaceae</taxon>
        <taxon>Candidatus Hadarchaeum</taxon>
    </lineage>
</organism>
<evidence type="ECO:0008006" key="4">
    <source>
        <dbReference type="Google" id="ProtNLM"/>
    </source>
</evidence>
<keyword evidence="1" id="KW-0812">Transmembrane</keyword>
<dbReference type="Proteomes" id="UP000074294">
    <property type="component" value="Unassembled WGS sequence"/>
</dbReference>
<gene>
    <name evidence="2" type="ORF">APZ16_03425</name>
</gene>
<dbReference type="STRING" id="1776334.APZ16_03425"/>
<dbReference type="EMBL" id="LQMQ01000065">
    <property type="protein sequence ID" value="KUO39406.1"/>
    <property type="molecule type" value="Genomic_DNA"/>
</dbReference>
<keyword evidence="1" id="KW-0472">Membrane</keyword>
<dbReference type="Pfam" id="PF09889">
    <property type="entry name" value="DUF2116"/>
    <property type="match status" value="1"/>
</dbReference>
<keyword evidence="1" id="KW-1133">Transmembrane helix</keyword>
<protein>
    <recommendedName>
        <fullName evidence="4">DUF2116 family Zn-ribbon domain-containing protein</fullName>
    </recommendedName>
</protein>
<dbReference type="AlphaFoldDB" id="A0A147JSG9"/>
<proteinExistence type="predicted"/>
<sequence>MIEDHRHCVVCGKPTDPDKTVCSASCEEILNRQQKSMKRSRLIMLVIFIVLFIFIILSSLLSKPA</sequence>
<reference evidence="2 3" key="1">
    <citation type="journal article" date="2016" name="Nat. Microbiol.">
        <title>Genomic inference of the metabolism of cosmopolitan subsurface Archaea, Hadesarchaea.</title>
        <authorList>
            <person name="Baker B.J."/>
            <person name="Saw J.H."/>
            <person name="Lind A.E."/>
            <person name="Lazar C.S."/>
            <person name="Hinrichs K.-U."/>
            <person name="Teske A.P."/>
            <person name="Ettema T.J."/>
        </authorList>
    </citation>
    <scope>NUCLEOTIDE SEQUENCE [LARGE SCALE GENOMIC DNA]</scope>
</reference>
<feature type="transmembrane region" description="Helical" evidence="1">
    <location>
        <begin position="42"/>
        <end position="61"/>
    </location>
</feature>
<evidence type="ECO:0000256" key="1">
    <source>
        <dbReference type="SAM" id="Phobius"/>
    </source>
</evidence>
<evidence type="ECO:0000313" key="3">
    <source>
        <dbReference type="Proteomes" id="UP000074294"/>
    </source>
</evidence>
<evidence type="ECO:0000313" key="2">
    <source>
        <dbReference type="EMBL" id="KUO39406.1"/>
    </source>
</evidence>
<comment type="caution">
    <text evidence="2">The sequence shown here is derived from an EMBL/GenBank/DDBJ whole genome shotgun (WGS) entry which is preliminary data.</text>
</comment>
<dbReference type="PIRSF" id="PIRSF004990">
    <property type="entry name" value="UCP004990"/>
    <property type="match status" value="1"/>
</dbReference>